<dbReference type="Gene3D" id="3.30.565.10">
    <property type="entry name" value="Histidine kinase-like ATPase, C-terminal domain"/>
    <property type="match status" value="1"/>
</dbReference>
<feature type="domain" description="Histidine kinase" evidence="9">
    <location>
        <begin position="235"/>
        <end position="465"/>
    </location>
</feature>
<organism evidence="11 12">
    <name type="scientific">Zarconia navalis LEGE 11467</name>
    <dbReference type="NCBI Taxonomy" id="1828826"/>
    <lineage>
        <taxon>Bacteria</taxon>
        <taxon>Bacillati</taxon>
        <taxon>Cyanobacteriota</taxon>
        <taxon>Cyanophyceae</taxon>
        <taxon>Oscillatoriophycideae</taxon>
        <taxon>Oscillatoriales</taxon>
        <taxon>Oscillatoriales incertae sedis</taxon>
        <taxon>Zarconia</taxon>
        <taxon>Zarconia navalis</taxon>
    </lineage>
</organism>
<dbReference type="CDD" id="cd00082">
    <property type="entry name" value="HisKA"/>
    <property type="match status" value="1"/>
</dbReference>
<dbReference type="PROSITE" id="PS50109">
    <property type="entry name" value="HIS_KIN"/>
    <property type="match status" value="1"/>
</dbReference>
<keyword evidence="4" id="KW-0597">Phosphoprotein</keyword>
<evidence type="ECO:0000256" key="2">
    <source>
        <dbReference type="ARBA" id="ARBA00004370"/>
    </source>
</evidence>
<comment type="catalytic activity">
    <reaction evidence="1">
        <text>ATP + protein L-histidine = ADP + protein N-phospho-L-histidine.</text>
        <dbReference type="EC" id="2.7.13.3"/>
    </reaction>
</comment>
<name>A0A928Z840_9CYAN</name>
<evidence type="ECO:0000256" key="1">
    <source>
        <dbReference type="ARBA" id="ARBA00000085"/>
    </source>
</evidence>
<keyword evidence="8" id="KW-0812">Transmembrane</keyword>
<dbReference type="EMBL" id="JADEXN010000291">
    <property type="protein sequence ID" value="MBE9042067.1"/>
    <property type="molecule type" value="Genomic_DNA"/>
</dbReference>
<dbReference type="Gene3D" id="1.10.287.130">
    <property type="match status" value="1"/>
</dbReference>
<dbReference type="GO" id="GO:0016020">
    <property type="term" value="C:membrane"/>
    <property type="evidence" value="ECO:0007669"/>
    <property type="project" value="UniProtKB-SubCell"/>
</dbReference>
<accession>A0A928Z840</accession>
<dbReference type="Proteomes" id="UP000621799">
    <property type="component" value="Unassembled WGS sequence"/>
</dbReference>
<feature type="transmembrane region" description="Helical" evidence="8">
    <location>
        <begin position="139"/>
        <end position="159"/>
    </location>
</feature>
<dbReference type="CDD" id="cd16922">
    <property type="entry name" value="HATPase_EvgS-ArcB-TorS-like"/>
    <property type="match status" value="1"/>
</dbReference>
<dbReference type="InterPro" id="IPR004358">
    <property type="entry name" value="Sig_transdc_His_kin-like_C"/>
</dbReference>
<dbReference type="SUPFAM" id="SSF55874">
    <property type="entry name" value="ATPase domain of HSP90 chaperone/DNA topoisomerase II/histidine kinase"/>
    <property type="match status" value="1"/>
</dbReference>
<dbReference type="InterPro" id="IPR036097">
    <property type="entry name" value="HisK_dim/P_sf"/>
</dbReference>
<proteinExistence type="predicted"/>
<keyword evidence="5" id="KW-0808">Transferase</keyword>
<dbReference type="InterPro" id="IPR005467">
    <property type="entry name" value="His_kinase_dom"/>
</dbReference>
<dbReference type="InterPro" id="IPR003661">
    <property type="entry name" value="HisK_dim/P_dom"/>
</dbReference>
<evidence type="ECO:0000256" key="6">
    <source>
        <dbReference type="ARBA" id="ARBA00022777"/>
    </source>
</evidence>
<evidence type="ECO:0000256" key="5">
    <source>
        <dbReference type="ARBA" id="ARBA00022679"/>
    </source>
</evidence>
<keyword evidence="8" id="KW-1133">Transmembrane helix</keyword>
<evidence type="ECO:0000259" key="9">
    <source>
        <dbReference type="PROSITE" id="PS50109"/>
    </source>
</evidence>
<gene>
    <name evidence="11" type="ORF">IQ235_14900</name>
</gene>
<comment type="caution">
    <text evidence="11">The sequence shown here is derived from an EMBL/GenBank/DDBJ whole genome shotgun (WGS) entry which is preliminary data.</text>
</comment>
<dbReference type="AlphaFoldDB" id="A0A928Z840"/>
<feature type="domain" description="HAMP" evidence="10">
    <location>
        <begin position="160"/>
        <end position="213"/>
    </location>
</feature>
<dbReference type="EC" id="2.7.13.3" evidence="3"/>
<keyword evidence="12" id="KW-1185">Reference proteome</keyword>
<dbReference type="Gene3D" id="3.30.450.20">
    <property type="entry name" value="PAS domain"/>
    <property type="match status" value="1"/>
</dbReference>
<dbReference type="InterPro" id="IPR050736">
    <property type="entry name" value="Sensor_HK_Regulatory"/>
</dbReference>
<dbReference type="PRINTS" id="PR00344">
    <property type="entry name" value="BCTRLSENSOR"/>
</dbReference>
<evidence type="ECO:0000313" key="11">
    <source>
        <dbReference type="EMBL" id="MBE9042067.1"/>
    </source>
</evidence>
<dbReference type="InterPro" id="IPR003594">
    <property type="entry name" value="HATPase_dom"/>
</dbReference>
<keyword evidence="6 11" id="KW-0418">Kinase</keyword>
<evidence type="ECO:0000256" key="7">
    <source>
        <dbReference type="ARBA" id="ARBA00023012"/>
    </source>
</evidence>
<sequence>APVYSENAREGLKSLRYALSFKTQLSQPEAVNKPRSLAGYTVLIDQTGTILEHPFADRVGSNISQEEDAGRLQRLIDNARDGHQNFLHLFYFDDNREELLAGYTAISSPVTQSEDRKWIVLAVTRLDSALAARGDIRQVIFILVLGLFATNLLATLYIGRAAARQVEQLGEYALNVQCSSTPQAIPSNFAIREFNQLSGALNTMVERLKAWAEELESAWQEAKTANKLKSEFLTTISHELRTPLNGILGSIRLVKDDYCDDRDEELELLQLADGSAMHLLGIINDILDISKIEAGQVPVTIQSVDLQKVLQQTIALKRPEIEAKGLVLEIVLMENPVMVQADAAKLTHVLGNAIDNALKFTDAGKISISTRIESVSGGDSETPDYRSNAIVCIQDTGIGIDPQYHHKLFKPFVMLDGSTTRKSGGTGLGLAISRNLMELMGGTISLHSDGIDLGTTVELSLPVSTQSQRLFGKMD</sequence>
<keyword evidence="7" id="KW-0902">Two-component regulatory system</keyword>
<reference evidence="11" key="1">
    <citation type="submission" date="2020-10" db="EMBL/GenBank/DDBJ databases">
        <authorList>
            <person name="Castelo-Branco R."/>
            <person name="Eusebio N."/>
            <person name="Adriana R."/>
            <person name="Vieira A."/>
            <person name="Brugerolle De Fraissinette N."/>
            <person name="Rezende De Castro R."/>
            <person name="Schneider M.P."/>
            <person name="Vasconcelos V."/>
            <person name="Leao P.N."/>
        </authorList>
    </citation>
    <scope>NUCLEOTIDE SEQUENCE</scope>
    <source>
        <strain evidence="11">LEGE 11467</strain>
    </source>
</reference>
<evidence type="ECO:0000256" key="4">
    <source>
        <dbReference type="ARBA" id="ARBA00022553"/>
    </source>
</evidence>
<evidence type="ECO:0000256" key="3">
    <source>
        <dbReference type="ARBA" id="ARBA00012438"/>
    </source>
</evidence>
<evidence type="ECO:0000259" key="10">
    <source>
        <dbReference type="PROSITE" id="PS50885"/>
    </source>
</evidence>
<dbReference type="SMART" id="SM00387">
    <property type="entry name" value="HATPase_c"/>
    <property type="match status" value="1"/>
</dbReference>
<dbReference type="InterPro" id="IPR003660">
    <property type="entry name" value="HAMP_dom"/>
</dbReference>
<feature type="non-terminal residue" evidence="11">
    <location>
        <position position="1"/>
    </location>
</feature>
<dbReference type="PROSITE" id="PS50885">
    <property type="entry name" value="HAMP"/>
    <property type="match status" value="1"/>
</dbReference>
<dbReference type="Pfam" id="PF00512">
    <property type="entry name" value="HisKA"/>
    <property type="match status" value="1"/>
</dbReference>
<dbReference type="RefSeq" id="WP_264322247.1">
    <property type="nucleotide sequence ID" value="NZ_JADEXN010000291.1"/>
</dbReference>
<dbReference type="Pfam" id="PF02518">
    <property type="entry name" value="HATPase_c"/>
    <property type="match status" value="1"/>
</dbReference>
<dbReference type="SUPFAM" id="SSF47384">
    <property type="entry name" value="Homodimeric domain of signal transducing histidine kinase"/>
    <property type="match status" value="1"/>
</dbReference>
<evidence type="ECO:0000256" key="8">
    <source>
        <dbReference type="SAM" id="Phobius"/>
    </source>
</evidence>
<evidence type="ECO:0000313" key="12">
    <source>
        <dbReference type="Proteomes" id="UP000621799"/>
    </source>
</evidence>
<dbReference type="PANTHER" id="PTHR43711:SF26">
    <property type="entry name" value="SENSOR HISTIDINE KINASE RCSC"/>
    <property type="match status" value="1"/>
</dbReference>
<dbReference type="SMART" id="SM00388">
    <property type="entry name" value="HisKA"/>
    <property type="match status" value="1"/>
</dbReference>
<protein>
    <recommendedName>
        <fullName evidence="3">histidine kinase</fullName>
        <ecNumber evidence="3">2.7.13.3</ecNumber>
    </recommendedName>
</protein>
<comment type="subcellular location">
    <subcellularLocation>
        <location evidence="2">Membrane</location>
    </subcellularLocation>
</comment>
<dbReference type="PANTHER" id="PTHR43711">
    <property type="entry name" value="TWO-COMPONENT HISTIDINE KINASE"/>
    <property type="match status" value="1"/>
</dbReference>
<keyword evidence="8" id="KW-0472">Membrane</keyword>
<dbReference type="InterPro" id="IPR036890">
    <property type="entry name" value="HATPase_C_sf"/>
</dbReference>
<dbReference type="GO" id="GO:0000155">
    <property type="term" value="F:phosphorelay sensor kinase activity"/>
    <property type="evidence" value="ECO:0007669"/>
    <property type="project" value="InterPro"/>
</dbReference>